<dbReference type="InterPro" id="IPR002108">
    <property type="entry name" value="ADF-H"/>
</dbReference>
<dbReference type="EMBL" id="DS235008">
    <property type="protein sequence ID" value="EEB10409.1"/>
    <property type="molecule type" value="Genomic_DNA"/>
</dbReference>
<accession>E0VAK3</accession>
<keyword evidence="5" id="KW-0677">Repeat</keyword>
<keyword evidence="7" id="KW-0206">Cytoskeleton</keyword>
<dbReference type="OrthoDB" id="10006997at2759"/>
<dbReference type="FunCoup" id="E0VAK3">
    <property type="interactions" value="934"/>
</dbReference>
<proteinExistence type="inferred from homology"/>
<dbReference type="CDD" id="cd11285">
    <property type="entry name" value="ADF_Twf-N_like"/>
    <property type="match status" value="1"/>
</dbReference>
<evidence type="ECO:0000256" key="3">
    <source>
        <dbReference type="ARBA" id="ARBA00009557"/>
    </source>
</evidence>
<keyword evidence="4" id="KW-0963">Cytoplasm</keyword>
<dbReference type="InterPro" id="IPR029006">
    <property type="entry name" value="ADF-H/Gelsolin-like_dom_sf"/>
</dbReference>
<evidence type="ECO:0000256" key="7">
    <source>
        <dbReference type="ARBA" id="ARBA00023212"/>
    </source>
</evidence>
<comment type="subunit">
    <text evidence="8">Interacts with G-actin; ADP-actin form.</text>
</comment>
<dbReference type="GO" id="GO:0030042">
    <property type="term" value="P:actin filament depolymerization"/>
    <property type="evidence" value="ECO:0007669"/>
    <property type="project" value="TreeGrafter"/>
</dbReference>
<evidence type="ECO:0000256" key="2">
    <source>
        <dbReference type="ARBA" id="ARBA00004544"/>
    </source>
</evidence>
<dbReference type="GO" id="GO:0030016">
    <property type="term" value="C:myofibril"/>
    <property type="evidence" value="ECO:0007669"/>
    <property type="project" value="TreeGrafter"/>
</dbReference>
<evidence type="ECO:0000313" key="13">
    <source>
        <dbReference type="EnsemblMetazoa" id="PHUM040130-PA"/>
    </source>
</evidence>
<reference evidence="12" key="1">
    <citation type="submission" date="2007-04" db="EMBL/GenBank/DDBJ databases">
        <title>Annotation of Pediculus humanus corporis strain USDA.</title>
        <authorList>
            <person name="Kirkness E."/>
            <person name="Hannick L."/>
            <person name="Hass B."/>
            <person name="Bruggner R."/>
            <person name="Lawson D."/>
            <person name="Bidwell S."/>
            <person name="Joardar V."/>
            <person name="Caler E."/>
            <person name="Walenz B."/>
            <person name="Inman J."/>
            <person name="Schobel S."/>
            <person name="Galinsky K."/>
            <person name="Amedeo P."/>
            <person name="Strausberg R."/>
        </authorList>
    </citation>
    <scope>NUCLEOTIDE SEQUENCE</scope>
    <source>
        <strain evidence="12">USDA</strain>
    </source>
</reference>
<dbReference type="VEuPathDB" id="VectorBase:PHUM040130"/>
<name>E0VAK3_PEDHC</name>
<evidence type="ECO:0000256" key="9">
    <source>
        <dbReference type="ARBA" id="ARBA00056419"/>
    </source>
</evidence>
<dbReference type="SUPFAM" id="SSF55753">
    <property type="entry name" value="Actin depolymerizing proteins"/>
    <property type="match status" value="2"/>
</dbReference>
<keyword evidence="14" id="KW-1185">Reference proteome</keyword>
<dbReference type="AlphaFoldDB" id="E0VAK3"/>
<dbReference type="InParanoid" id="E0VAK3"/>
<protein>
    <recommendedName>
        <fullName evidence="10">Twinfilin</fullName>
    </recommendedName>
</protein>
<dbReference type="GO" id="GO:0003785">
    <property type="term" value="F:actin monomer binding"/>
    <property type="evidence" value="ECO:0007669"/>
    <property type="project" value="TreeGrafter"/>
</dbReference>
<dbReference type="GO" id="GO:0005884">
    <property type="term" value="C:actin filament"/>
    <property type="evidence" value="ECO:0007669"/>
    <property type="project" value="TreeGrafter"/>
</dbReference>
<dbReference type="Pfam" id="PF00241">
    <property type="entry name" value="Cofilin_ADF"/>
    <property type="match status" value="2"/>
</dbReference>
<dbReference type="GO" id="GO:0005938">
    <property type="term" value="C:cell cortex"/>
    <property type="evidence" value="ECO:0007669"/>
    <property type="project" value="UniProtKB-SubCell"/>
</dbReference>
<evidence type="ECO:0000256" key="10">
    <source>
        <dbReference type="ARBA" id="ARBA00069496"/>
    </source>
</evidence>
<feature type="domain" description="ADF-H" evidence="11">
    <location>
        <begin position="1"/>
        <end position="139"/>
    </location>
</feature>
<dbReference type="EMBL" id="AAZO01000470">
    <property type="status" value="NOT_ANNOTATED_CDS"/>
    <property type="molecule type" value="Genomic_DNA"/>
</dbReference>
<evidence type="ECO:0000256" key="6">
    <source>
        <dbReference type="ARBA" id="ARBA00023203"/>
    </source>
</evidence>
<dbReference type="eggNOG" id="KOG1747">
    <property type="taxonomic scope" value="Eukaryota"/>
</dbReference>
<evidence type="ECO:0000259" key="11">
    <source>
        <dbReference type="PROSITE" id="PS51263"/>
    </source>
</evidence>
<dbReference type="PROSITE" id="PS51263">
    <property type="entry name" value="ADF_H"/>
    <property type="match status" value="2"/>
</dbReference>
<evidence type="ECO:0000256" key="5">
    <source>
        <dbReference type="ARBA" id="ARBA00022737"/>
    </source>
</evidence>
<dbReference type="STRING" id="121224.E0VAK3"/>
<dbReference type="FunFam" id="3.40.20.10:FF:000042">
    <property type="entry name" value="Actin depolymerizing protein"/>
    <property type="match status" value="1"/>
</dbReference>
<dbReference type="PANTHER" id="PTHR13759">
    <property type="entry name" value="TWINFILIN"/>
    <property type="match status" value="1"/>
</dbReference>
<dbReference type="GeneID" id="8232461"/>
<dbReference type="FunFam" id="3.40.20.10:FF:000007">
    <property type="entry name" value="Twinfilin-1 isoform 1"/>
    <property type="match status" value="1"/>
</dbReference>
<dbReference type="CTD" id="8232461"/>
<dbReference type="OMA" id="YLFKHTH"/>
<dbReference type="SMART" id="SM00102">
    <property type="entry name" value="ADF"/>
    <property type="match status" value="2"/>
</dbReference>
<evidence type="ECO:0000313" key="14">
    <source>
        <dbReference type="Proteomes" id="UP000009046"/>
    </source>
</evidence>
<reference evidence="13" key="3">
    <citation type="submission" date="2020-05" db="UniProtKB">
        <authorList>
            <consortium name="EnsemblMetazoa"/>
        </authorList>
    </citation>
    <scope>IDENTIFICATION</scope>
    <source>
        <strain evidence="13">USDA</strain>
    </source>
</reference>
<dbReference type="RefSeq" id="XP_002423147.1">
    <property type="nucleotide sequence ID" value="XM_002423102.1"/>
</dbReference>
<keyword evidence="6" id="KW-0009">Actin-binding</keyword>
<dbReference type="GO" id="GO:0051015">
    <property type="term" value="F:actin filament binding"/>
    <property type="evidence" value="ECO:0007669"/>
    <property type="project" value="TreeGrafter"/>
</dbReference>
<dbReference type="GO" id="GO:0010591">
    <property type="term" value="P:regulation of lamellipodium assembly"/>
    <property type="evidence" value="ECO:0007669"/>
    <property type="project" value="TreeGrafter"/>
</dbReference>
<dbReference type="InterPro" id="IPR028458">
    <property type="entry name" value="Twinfilin"/>
</dbReference>
<feature type="domain" description="ADF-H" evidence="11">
    <location>
        <begin position="179"/>
        <end position="314"/>
    </location>
</feature>
<dbReference type="GO" id="GO:0051016">
    <property type="term" value="P:barbed-end actin filament capping"/>
    <property type="evidence" value="ECO:0007669"/>
    <property type="project" value="TreeGrafter"/>
</dbReference>
<dbReference type="EnsemblMetazoa" id="PHUM040130-RA">
    <property type="protein sequence ID" value="PHUM040130-PA"/>
    <property type="gene ID" value="PHUM040130"/>
</dbReference>
<dbReference type="CDD" id="cd11284">
    <property type="entry name" value="ADF_Twf-C_like"/>
    <property type="match status" value="1"/>
</dbReference>
<comment type="similarity">
    <text evidence="3">Belongs to the actin-binding proteins ADF family. Twinfilin subfamily.</text>
</comment>
<dbReference type="KEGG" id="phu:Phum_PHUM040130"/>
<evidence type="ECO:0000256" key="8">
    <source>
        <dbReference type="ARBA" id="ARBA00038532"/>
    </source>
</evidence>
<comment type="subcellular location">
    <subcellularLocation>
        <location evidence="2">Cytoplasm</location>
        <location evidence="2">Cell cortex</location>
    </subcellularLocation>
    <subcellularLocation>
        <location evidence="1">Cytoplasm</location>
        <location evidence="1">Cytoskeleton</location>
    </subcellularLocation>
</comment>
<evidence type="ECO:0000256" key="1">
    <source>
        <dbReference type="ARBA" id="ARBA00004245"/>
    </source>
</evidence>
<dbReference type="Proteomes" id="UP000009046">
    <property type="component" value="Unassembled WGS sequence"/>
</dbReference>
<comment type="function">
    <text evidence="9">Actin-binding protein involved in motile and morphological processes. Inhibits actin polymerization, likely by sequestering G-actin.</text>
</comment>
<evidence type="ECO:0000256" key="4">
    <source>
        <dbReference type="ARBA" id="ARBA00022490"/>
    </source>
</evidence>
<reference evidence="12" key="2">
    <citation type="submission" date="2007-04" db="EMBL/GenBank/DDBJ databases">
        <title>The genome of the human body louse.</title>
        <authorList>
            <consortium name="The Human Body Louse Genome Consortium"/>
            <person name="Kirkness E."/>
            <person name="Walenz B."/>
            <person name="Hass B."/>
            <person name="Bruggner R."/>
            <person name="Strausberg R."/>
        </authorList>
    </citation>
    <scope>NUCLEOTIDE SEQUENCE</scope>
    <source>
        <strain evidence="12">USDA</strain>
    </source>
</reference>
<organism>
    <name type="scientific">Pediculus humanus subsp. corporis</name>
    <name type="common">Body louse</name>
    <dbReference type="NCBI Taxonomy" id="121224"/>
    <lineage>
        <taxon>Eukaryota</taxon>
        <taxon>Metazoa</taxon>
        <taxon>Ecdysozoa</taxon>
        <taxon>Arthropoda</taxon>
        <taxon>Hexapoda</taxon>
        <taxon>Insecta</taxon>
        <taxon>Pterygota</taxon>
        <taxon>Neoptera</taxon>
        <taxon>Paraneoptera</taxon>
        <taxon>Psocodea</taxon>
        <taxon>Troctomorpha</taxon>
        <taxon>Phthiraptera</taxon>
        <taxon>Anoplura</taxon>
        <taxon>Pediculidae</taxon>
        <taxon>Pediculus</taxon>
    </lineage>
</organism>
<dbReference type="PANTHER" id="PTHR13759:SF1">
    <property type="entry name" value="TWINFILIN"/>
    <property type="match status" value="1"/>
</dbReference>
<dbReference type="HOGENOM" id="CLU_031995_0_1_1"/>
<sequence length="343" mass="39501">MSHQTGIKPNEALKKYFCQCKDGKTRAIKISIENGELILADKKKVNKSWDIDFECTMQSFIVENEPCYILYRLDVKSSNEYNWLFIMWVPDSSSVRQKMLYASTKATLKQEFGTNCIKDEFLATTLDEITLQGYKSYKEDRKGPAPLTNREEEMKEILIHQRASASEINIDSKQKTFSGILFPISDNAKEALLKISEKKIDYVQLEIDIEQEKIQLVECCKLDAIDLSKKVPKNSARYHFFLFKHKYNGNSLESLIFIYSMPGYVCTIKERMLYSSCKGPLLETAETLGVKIDKKLEIDSGEDLTESYLMDEIHPKEHAVNRGFDKPKGPPNRGAKRLIKLQK</sequence>
<gene>
    <name evidence="13" type="primary">8232461</name>
    <name evidence="12" type="ORF">Phum_PHUM040130</name>
</gene>
<dbReference type="Gene3D" id="3.40.20.10">
    <property type="entry name" value="Severin"/>
    <property type="match status" value="2"/>
</dbReference>
<evidence type="ECO:0000313" key="12">
    <source>
        <dbReference type="EMBL" id="EEB10409.1"/>
    </source>
</evidence>
<dbReference type="GO" id="GO:0010976">
    <property type="term" value="P:positive regulation of neuron projection development"/>
    <property type="evidence" value="ECO:0007669"/>
    <property type="project" value="TreeGrafter"/>
</dbReference>